<dbReference type="InterPro" id="IPR033132">
    <property type="entry name" value="GH_1_N_CS"/>
</dbReference>
<sequence>MPLLKFSRRQFAKIQFSKILGWSTLGMSGATAARRADAQAALPRESRTAPPGFPNGFLWGTATSAYQIEGAVNEDGRGPSIWDLFTHQPGTISDRSTGDTADDHYHRYKEDVQLMKALGAKAYRFSIAWPRVFPDGTGTPNPKGLDFYNRLLDELSANGIEPFATLYHWDLPQALQTRFGGWTSRDTSKAFADYAAYVAGRLSDRVKHFFTINECSRTVSLGHEYGSDAPGLKLPRVELNQVRHHIALGHGLAVQAIRAHAHAGTKVGPAENAVSCIPAIDTPANIRAAEIAMRELNAGYLTVMLEGKYTDAYLAQAGADAPKFTPEDLRIISSPVDFVGLNVYMPDHYVVAADNISGFTLAPFPASFPHMDAPWLRFGPETMYWTPRHVAKLWNVKSIYITENGTSGTDQPAADGSISDLDRVMYLRNYLAQLQRATAEGVPVHGYFLWSLLDNFEWSDGLEKRFGLYRVDFDTQRRTPRLSASFYRETIARNAIV</sequence>
<dbReference type="Gene3D" id="3.20.20.80">
    <property type="entry name" value="Glycosidases"/>
    <property type="match status" value="1"/>
</dbReference>
<reference evidence="12 13" key="1">
    <citation type="submission" date="2016-10" db="EMBL/GenBank/DDBJ databases">
        <authorList>
            <person name="de Groot N.N."/>
        </authorList>
    </citation>
    <scope>NUCLEOTIDE SEQUENCE [LARGE SCALE GENOMIC DNA]</scope>
    <source>
        <strain evidence="12 13">GAS522</strain>
    </source>
</reference>
<keyword evidence="4 11" id="KW-0378">Hydrolase</keyword>
<dbReference type="PRINTS" id="PR00131">
    <property type="entry name" value="GLHYDRLASE1"/>
</dbReference>
<evidence type="ECO:0000256" key="10">
    <source>
        <dbReference type="PIRSR" id="PIRSR617736-2"/>
    </source>
</evidence>
<evidence type="ECO:0000256" key="11">
    <source>
        <dbReference type="RuleBase" id="RU361175"/>
    </source>
</evidence>
<feature type="binding site" evidence="10">
    <location>
        <begin position="457"/>
        <end position="458"/>
    </location>
    <ligand>
        <name>substrate</name>
    </ligand>
</feature>
<dbReference type="GO" id="GO:0030245">
    <property type="term" value="P:cellulose catabolic process"/>
    <property type="evidence" value="ECO:0007669"/>
    <property type="project" value="UniProtKB-KW"/>
</dbReference>
<dbReference type="SUPFAM" id="SSF51445">
    <property type="entry name" value="(Trans)glycosidases"/>
    <property type="match status" value="1"/>
</dbReference>
<evidence type="ECO:0000256" key="7">
    <source>
        <dbReference type="ARBA" id="ARBA00023295"/>
    </source>
</evidence>
<feature type="binding site" evidence="10">
    <location>
        <position position="168"/>
    </location>
    <ligand>
        <name>substrate</name>
    </ligand>
</feature>
<evidence type="ECO:0000313" key="13">
    <source>
        <dbReference type="Proteomes" id="UP000183208"/>
    </source>
</evidence>
<dbReference type="GO" id="GO:0008422">
    <property type="term" value="F:beta-glucosidase activity"/>
    <property type="evidence" value="ECO:0007669"/>
    <property type="project" value="UniProtKB-EC"/>
</dbReference>
<keyword evidence="7 11" id="KW-0326">Glycosidase</keyword>
<feature type="binding site" evidence="10">
    <location>
        <position position="67"/>
    </location>
    <ligand>
        <name>substrate</name>
    </ligand>
</feature>
<keyword evidence="6" id="KW-0119">Carbohydrate metabolism</keyword>
<keyword evidence="5" id="KW-0136">Cellulose degradation</keyword>
<proteinExistence type="inferred from homology"/>
<protein>
    <recommendedName>
        <fullName evidence="3 11">Beta-glucosidase</fullName>
        <ecNumber evidence="3 11">3.2.1.21</ecNumber>
    </recommendedName>
</protein>
<dbReference type="InterPro" id="IPR017853">
    <property type="entry name" value="GH"/>
</dbReference>
<dbReference type="PROSITE" id="PS00653">
    <property type="entry name" value="GLYCOSYL_HYDROL_F1_2"/>
    <property type="match status" value="1"/>
</dbReference>
<dbReference type="EMBL" id="FNTI01000001">
    <property type="protein sequence ID" value="SEB99003.1"/>
    <property type="molecule type" value="Genomic_DNA"/>
</dbReference>
<dbReference type="PANTHER" id="PTHR10353:SF36">
    <property type="entry name" value="LP05116P"/>
    <property type="match status" value="1"/>
</dbReference>
<dbReference type="FunFam" id="3.20.20.80:FF:000004">
    <property type="entry name" value="Beta-glucosidase 6-phospho-beta-glucosidase"/>
    <property type="match status" value="1"/>
</dbReference>
<dbReference type="PANTHER" id="PTHR10353">
    <property type="entry name" value="GLYCOSYL HYDROLASE"/>
    <property type="match status" value="1"/>
</dbReference>
<dbReference type="GO" id="GO:0005829">
    <property type="term" value="C:cytosol"/>
    <property type="evidence" value="ECO:0007669"/>
    <property type="project" value="TreeGrafter"/>
</dbReference>
<dbReference type="AlphaFoldDB" id="A0A1M7KNX7"/>
<evidence type="ECO:0000256" key="9">
    <source>
        <dbReference type="PIRSR" id="PIRSR617736-1"/>
    </source>
</evidence>
<evidence type="ECO:0000313" key="12">
    <source>
        <dbReference type="EMBL" id="SEB99003.1"/>
    </source>
</evidence>
<dbReference type="InterPro" id="IPR001360">
    <property type="entry name" value="Glyco_hydro_1"/>
</dbReference>
<feature type="binding site" evidence="10">
    <location>
        <position position="344"/>
    </location>
    <ligand>
        <name>substrate</name>
    </ligand>
</feature>
<organism evidence="12 13">
    <name type="scientific">Bradyrhizobium lablabi</name>
    <dbReference type="NCBI Taxonomy" id="722472"/>
    <lineage>
        <taxon>Bacteria</taxon>
        <taxon>Pseudomonadati</taxon>
        <taxon>Pseudomonadota</taxon>
        <taxon>Alphaproteobacteria</taxon>
        <taxon>Hyphomicrobiales</taxon>
        <taxon>Nitrobacteraceae</taxon>
        <taxon>Bradyrhizobium</taxon>
    </lineage>
</organism>
<dbReference type="EC" id="3.2.1.21" evidence="3 11"/>
<comment type="similarity">
    <text evidence="2 11">Belongs to the glycosyl hydrolase 1 family.</text>
</comment>
<feature type="binding site" evidence="10">
    <location>
        <position position="450"/>
    </location>
    <ligand>
        <name>substrate</name>
    </ligand>
</feature>
<dbReference type="NCBIfam" id="TIGR03356">
    <property type="entry name" value="BGL"/>
    <property type="match status" value="1"/>
</dbReference>
<evidence type="ECO:0000256" key="2">
    <source>
        <dbReference type="ARBA" id="ARBA00010838"/>
    </source>
</evidence>
<gene>
    <name evidence="12" type="ORF">SAMN05444171_0401</name>
</gene>
<evidence type="ECO:0000256" key="8">
    <source>
        <dbReference type="ARBA" id="ARBA00023326"/>
    </source>
</evidence>
<dbReference type="InterPro" id="IPR017736">
    <property type="entry name" value="Glyco_hydro_1_beta-glucosidase"/>
</dbReference>
<dbReference type="Proteomes" id="UP000183208">
    <property type="component" value="Unassembled WGS sequence"/>
</dbReference>
<evidence type="ECO:0000256" key="3">
    <source>
        <dbReference type="ARBA" id="ARBA00012744"/>
    </source>
</evidence>
<dbReference type="Pfam" id="PF00232">
    <property type="entry name" value="Glyco_hydro_1"/>
    <property type="match status" value="1"/>
</dbReference>
<dbReference type="OrthoDB" id="9765195at2"/>
<evidence type="ECO:0000256" key="4">
    <source>
        <dbReference type="ARBA" id="ARBA00022801"/>
    </source>
</evidence>
<feature type="active site" description="Nucleophile" evidence="9">
    <location>
        <position position="403"/>
    </location>
</feature>
<evidence type="ECO:0000256" key="1">
    <source>
        <dbReference type="ARBA" id="ARBA00000448"/>
    </source>
</evidence>
<feature type="binding site" evidence="10">
    <location>
        <position position="213"/>
    </location>
    <ligand>
        <name>substrate</name>
    </ligand>
</feature>
<name>A0A1M7KNX7_9BRAD</name>
<evidence type="ECO:0000256" key="6">
    <source>
        <dbReference type="ARBA" id="ARBA00023277"/>
    </source>
</evidence>
<accession>A0A1M7KNX7</accession>
<comment type="catalytic activity">
    <reaction evidence="1 11">
        <text>Hydrolysis of terminal, non-reducing beta-D-glucosyl residues with release of beta-D-glucose.</text>
        <dbReference type="EC" id="3.2.1.21"/>
    </reaction>
</comment>
<feature type="active site" description="Proton donor" evidence="9">
    <location>
        <position position="214"/>
    </location>
</feature>
<evidence type="ECO:0000256" key="5">
    <source>
        <dbReference type="ARBA" id="ARBA00023001"/>
    </source>
</evidence>
<keyword evidence="8" id="KW-0624">Polysaccharide degradation</keyword>
<dbReference type="RefSeq" id="WP_074814874.1">
    <property type="nucleotide sequence ID" value="NZ_FNTI01000001.1"/>
</dbReference>